<feature type="compositionally biased region" description="Polar residues" evidence="1">
    <location>
        <begin position="122"/>
        <end position="132"/>
    </location>
</feature>
<gene>
    <name evidence="2" type="ORF">NDU88_006098</name>
</gene>
<accession>A0AAV7WDQ4</accession>
<evidence type="ECO:0000313" key="2">
    <source>
        <dbReference type="EMBL" id="KAJ1210736.1"/>
    </source>
</evidence>
<feature type="region of interest" description="Disordered" evidence="1">
    <location>
        <begin position="1"/>
        <end position="204"/>
    </location>
</feature>
<reference evidence="2" key="1">
    <citation type="journal article" date="2022" name="bioRxiv">
        <title>Sequencing and chromosome-scale assembly of the giantPleurodeles waltlgenome.</title>
        <authorList>
            <person name="Brown T."/>
            <person name="Elewa A."/>
            <person name="Iarovenko S."/>
            <person name="Subramanian E."/>
            <person name="Araus A.J."/>
            <person name="Petzold A."/>
            <person name="Susuki M."/>
            <person name="Suzuki K.-i.T."/>
            <person name="Hayashi T."/>
            <person name="Toyoda A."/>
            <person name="Oliveira C."/>
            <person name="Osipova E."/>
            <person name="Leigh N.D."/>
            <person name="Simon A."/>
            <person name="Yun M.H."/>
        </authorList>
    </citation>
    <scope>NUCLEOTIDE SEQUENCE</scope>
    <source>
        <strain evidence="2">20211129_DDA</strain>
        <tissue evidence="2">Liver</tissue>
    </source>
</reference>
<feature type="compositionally biased region" description="Basic and acidic residues" evidence="1">
    <location>
        <begin position="100"/>
        <end position="111"/>
    </location>
</feature>
<keyword evidence="3" id="KW-1185">Reference proteome</keyword>
<evidence type="ECO:0000256" key="1">
    <source>
        <dbReference type="SAM" id="MobiDB-lite"/>
    </source>
</evidence>
<dbReference type="AlphaFoldDB" id="A0AAV7WDQ4"/>
<proteinExistence type="predicted"/>
<sequence length="204" mass="21218">MFPTPNSSSSGRRSAAGRVATKLQPAGRVGLRGEGRGPIGPPSGLPKPPGTNIQPPRGLSATPNSPPATGGPPVAQRTNPPVRPPVFKATWQPAQGPSRDPGRGQKEKDLKSQGGVLHDTATEQAPRTSSMSAAPGALQDSPGTTQPAPRQRGGRDHAAPQGDWFPPLGPPICLRSRWQRSDADLRRPPAASPLAQLRPGRINA</sequence>
<comment type="caution">
    <text evidence="2">The sequence shown here is derived from an EMBL/GenBank/DDBJ whole genome shotgun (WGS) entry which is preliminary data.</text>
</comment>
<dbReference type="Proteomes" id="UP001066276">
    <property type="component" value="Chromosome 1_2"/>
</dbReference>
<evidence type="ECO:0000313" key="3">
    <source>
        <dbReference type="Proteomes" id="UP001066276"/>
    </source>
</evidence>
<feature type="compositionally biased region" description="Pro residues" evidence="1">
    <location>
        <begin position="39"/>
        <end position="49"/>
    </location>
</feature>
<dbReference type="EMBL" id="JANPWB010000002">
    <property type="protein sequence ID" value="KAJ1210736.1"/>
    <property type="molecule type" value="Genomic_DNA"/>
</dbReference>
<feature type="compositionally biased region" description="Low complexity" evidence="1">
    <location>
        <begin position="7"/>
        <end position="18"/>
    </location>
</feature>
<protein>
    <submittedName>
        <fullName evidence="2">Uncharacterized protein</fullName>
    </submittedName>
</protein>
<name>A0AAV7WDQ4_PLEWA</name>
<organism evidence="2 3">
    <name type="scientific">Pleurodeles waltl</name>
    <name type="common">Iberian ribbed newt</name>
    <dbReference type="NCBI Taxonomy" id="8319"/>
    <lineage>
        <taxon>Eukaryota</taxon>
        <taxon>Metazoa</taxon>
        <taxon>Chordata</taxon>
        <taxon>Craniata</taxon>
        <taxon>Vertebrata</taxon>
        <taxon>Euteleostomi</taxon>
        <taxon>Amphibia</taxon>
        <taxon>Batrachia</taxon>
        <taxon>Caudata</taxon>
        <taxon>Salamandroidea</taxon>
        <taxon>Salamandridae</taxon>
        <taxon>Pleurodelinae</taxon>
        <taxon>Pleurodeles</taxon>
    </lineage>
</organism>